<dbReference type="InterPro" id="IPR029068">
    <property type="entry name" value="Glyas_Bleomycin-R_OHBP_Dase"/>
</dbReference>
<dbReference type="AlphaFoldDB" id="A0A3S0ZPX9"/>
<sequence>MATLKTHVALKVTNLEKSIEFYQAMFGVEPMKHKVDYAKFDIASPPLNLTLNLATSVVSGGALSHLGVQVESTEDVKAAIKRFGDAGLNIFTEENTDCCYALQDKVWVTDPDGNQWEVFVVKVADTTPEQNLSTTVNSDDASAVATALKKPCCA</sequence>
<keyword evidence="3" id="KW-1185">Reference proteome</keyword>
<reference evidence="2 3" key="1">
    <citation type="journal article" date="2019" name="Genome Biol. Evol.">
        <title>Day and night: Metabolic profiles and evolutionary relationships of six axenic non-marine cyanobacteria.</title>
        <authorList>
            <person name="Will S.E."/>
            <person name="Henke P."/>
            <person name="Boedeker C."/>
            <person name="Huang S."/>
            <person name="Brinkmann H."/>
            <person name="Rohde M."/>
            <person name="Jarek M."/>
            <person name="Friedl T."/>
            <person name="Seufert S."/>
            <person name="Schumacher M."/>
            <person name="Overmann J."/>
            <person name="Neumann-Schaal M."/>
            <person name="Petersen J."/>
        </authorList>
    </citation>
    <scope>NUCLEOTIDE SEQUENCE [LARGE SCALE GENOMIC DNA]</scope>
    <source>
        <strain evidence="2 3">PCC 6912</strain>
    </source>
</reference>
<evidence type="ECO:0000259" key="1">
    <source>
        <dbReference type="PROSITE" id="PS51819"/>
    </source>
</evidence>
<name>A0A3S0ZPX9_CHLFR</name>
<dbReference type="SUPFAM" id="SSF54593">
    <property type="entry name" value="Glyoxalase/Bleomycin resistance protein/Dihydroxybiphenyl dioxygenase"/>
    <property type="match status" value="1"/>
</dbReference>
<dbReference type="NCBIfam" id="NF041414">
    <property type="entry name" value="ArsI_CadI_VOC"/>
    <property type="match status" value="1"/>
</dbReference>
<protein>
    <submittedName>
        <fullName evidence="2">Lactoylglutathione lyase</fullName>
    </submittedName>
</protein>
<dbReference type="InterPro" id="IPR004360">
    <property type="entry name" value="Glyas_Fos-R_dOase_dom"/>
</dbReference>
<gene>
    <name evidence="2" type="ORF">PCC6912_40380</name>
</gene>
<dbReference type="GO" id="GO:0046686">
    <property type="term" value="P:response to cadmium ion"/>
    <property type="evidence" value="ECO:0007669"/>
    <property type="project" value="TreeGrafter"/>
</dbReference>
<accession>A0A3S0ZPX9</accession>
<keyword evidence="2" id="KW-0456">Lyase</keyword>
<dbReference type="InterPro" id="IPR049789">
    <property type="entry name" value="ArsI/CadI-like"/>
</dbReference>
<dbReference type="GO" id="GO:0016829">
    <property type="term" value="F:lyase activity"/>
    <property type="evidence" value="ECO:0007669"/>
    <property type="project" value="UniProtKB-KW"/>
</dbReference>
<dbReference type="PROSITE" id="PS51819">
    <property type="entry name" value="VOC"/>
    <property type="match status" value="1"/>
</dbReference>
<evidence type="ECO:0000313" key="2">
    <source>
        <dbReference type="EMBL" id="RUR77079.1"/>
    </source>
</evidence>
<feature type="domain" description="VOC" evidence="1">
    <location>
        <begin position="4"/>
        <end position="121"/>
    </location>
</feature>
<dbReference type="RefSeq" id="WP_016878184.1">
    <property type="nucleotide sequence ID" value="NZ_AJLN01000087.1"/>
</dbReference>
<dbReference type="PANTHER" id="PTHR41294:SF1">
    <property type="entry name" value="CADMIUM-INDUCED PROTEIN CADI"/>
    <property type="match status" value="1"/>
</dbReference>
<dbReference type="PANTHER" id="PTHR41294">
    <property type="entry name" value="CADMIUM-INDUCED PROTEIN CADI"/>
    <property type="match status" value="1"/>
</dbReference>
<dbReference type="EMBL" id="RSCJ01000018">
    <property type="protein sequence ID" value="RUR77079.1"/>
    <property type="molecule type" value="Genomic_DNA"/>
</dbReference>
<dbReference type="STRING" id="211165.GCA_000317285_03370"/>
<evidence type="ECO:0000313" key="3">
    <source>
        <dbReference type="Proteomes" id="UP000268857"/>
    </source>
</evidence>
<organism evidence="2 3">
    <name type="scientific">Chlorogloeopsis fritschii PCC 6912</name>
    <dbReference type="NCBI Taxonomy" id="211165"/>
    <lineage>
        <taxon>Bacteria</taxon>
        <taxon>Bacillati</taxon>
        <taxon>Cyanobacteriota</taxon>
        <taxon>Cyanophyceae</taxon>
        <taxon>Nostocales</taxon>
        <taxon>Chlorogloeopsidaceae</taxon>
        <taxon>Chlorogloeopsis</taxon>
    </lineage>
</organism>
<dbReference type="InterPro" id="IPR037523">
    <property type="entry name" value="VOC_core"/>
</dbReference>
<dbReference type="OrthoDB" id="9789608at2"/>
<comment type="caution">
    <text evidence="2">The sequence shown here is derived from an EMBL/GenBank/DDBJ whole genome shotgun (WGS) entry which is preliminary data.</text>
</comment>
<proteinExistence type="predicted"/>
<dbReference type="Pfam" id="PF00903">
    <property type="entry name" value="Glyoxalase"/>
    <property type="match status" value="1"/>
</dbReference>
<dbReference type="InterPro" id="IPR052393">
    <property type="entry name" value="Cadmium-induced_rsp"/>
</dbReference>
<dbReference type="Proteomes" id="UP000268857">
    <property type="component" value="Unassembled WGS sequence"/>
</dbReference>
<dbReference type="Gene3D" id="3.10.180.10">
    <property type="entry name" value="2,3-Dihydroxybiphenyl 1,2-Dioxygenase, domain 1"/>
    <property type="match status" value="1"/>
</dbReference>